<dbReference type="SUPFAM" id="SSF47923">
    <property type="entry name" value="Ypt/Rab-GAP domain of gyp1p"/>
    <property type="match status" value="2"/>
</dbReference>
<gene>
    <name evidence="3" type="ORF">ESCO_004561</name>
</gene>
<dbReference type="EMBL" id="LGSR01000013">
    <property type="protein sequence ID" value="KOS21212.1"/>
    <property type="molecule type" value="Genomic_DNA"/>
</dbReference>
<evidence type="ECO:0000256" key="1">
    <source>
        <dbReference type="SAM" id="MobiDB-lite"/>
    </source>
</evidence>
<evidence type="ECO:0000313" key="3">
    <source>
        <dbReference type="EMBL" id="KOS21212.1"/>
    </source>
</evidence>
<dbReference type="InterPro" id="IPR035969">
    <property type="entry name" value="Rab-GAP_TBC_sf"/>
</dbReference>
<dbReference type="InterPro" id="IPR053949">
    <property type="entry name" value="SBE2/SBE22_M"/>
</dbReference>
<accession>A0A0M9VVQ1</accession>
<proteinExistence type="predicted"/>
<dbReference type="InterPro" id="IPR000195">
    <property type="entry name" value="Rab-GAP-TBC_dom"/>
</dbReference>
<feature type="region of interest" description="Disordered" evidence="1">
    <location>
        <begin position="54"/>
        <end position="259"/>
    </location>
</feature>
<organism evidence="3 4">
    <name type="scientific">Escovopsis weberi</name>
    <dbReference type="NCBI Taxonomy" id="150374"/>
    <lineage>
        <taxon>Eukaryota</taxon>
        <taxon>Fungi</taxon>
        <taxon>Dikarya</taxon>
        <taxon>Ascomycota</taxon>
        <taxon>Pezizomycotina</taxon>
        <taxon>Sordariomycetes</taxon>
        <taxon>Hypocreomycetidae</taxon>
        <taxon>Hypocreales</taxon>
        <taxon>Hypocreaceae</taxon>
        <taxon>Escovopsis</taxon>
    </lineage>
</organism>
<keyword evidence="4" id="KW-1185">Reference proteome</keyword>
<dbReference type="PANTHER" id="PTHR47219:SF15">
    <property type="entry name" value="TBC1 DOMAIN FAMILY MEMBER 12 ISOFORM X1"/>
    <property type="match status" value="1"/>
</dbReference>
<dbReference type="OrthoDB" id="289721at2759"/>
<name>A0A0M9VVQ1_ESCWE</name>
<feature type="compositionally biased region" description="Polar residues" evidence="1">
    <location>
        <begin position="305"/>
        <end position="318"/>
    </location>
</feature>
<dbReference type="Pfam" id="PF00566">
    <property type="entry name" value="RabGAP-TBC"/>
    <property type="match status" value="1"/>
</dbReference>
<feature type="region of interest" description="Disordered" evidence="1">
    <location>
        <begin position="1"/>
        <end position="41"/>
    </location>
</feature>
<dbReference type="STRING" id="150374.A0A0M9VVQ1"/>
<feature type="domain" description="Rab-GAP TBC" evidence="2">
    <location>
        <begin position="439"/>
        <end position="646"/>
    </location>
</feature>
<dbReference type="AlphaFoldDB" id="A0A0M9VVQ1"/>
<reference evidence="3 4" key="1">
    <citation type="submission" date="2015-07" db="EMBL/GenBank/DDBJ databases">
        <title>The genome of the fungus Escovopsis weberi, a specialized disease agent of ant agriculture.</title>
        <authorList>
            <person name="de Man T.J."/>
            <person name="Stajich J.E."/>
            <person name="Kubicek C.P."/>
            <person name="Chenthamara K."/>
            <person name="Atanasova L."/>
            <person name="Druzhinina I.S."/>
            <person name="Birnbaum S."/>
            <person name="Barribeau S.M."/>
            <person name="Teiling C."/>
            <person name="Suen G."/>
            <person name="Currie C."/>
            <person name="Gerardo N.M."/>
        </authorList>
    </citation>
    <scope>NUCLEOTIDE SEQUENCE [LARGE SCALE GENOMIC DNA]</scope>
</reference>
<feature type="compositionally biased region" description="Polar residues" evidence="1">
    <location>
        <begin position="226"/>
        <end position="243"/>
    </location>
</feature>
<sequence length="710" mass="78885">MFREHGIGIGIINSSPGSPPGLTASKSSKSSSFQSLNSDDGSVLADVGHFEEIGLDDDHVSPKAPCQITIRPSTATGRNLAVGVRAKPQRSFPNLRSAAYAPNPRNAGLTASADPRPSNKLSRGYSATAVPRRPRSISPGGLSLNIKDPNLPVRPRRGSWQINPQRKSIIELEQECDDDDDDDIPDGLVLDNVPISPRPPHERPPSRAPSISPTPENGSKPPRTRSIGNGTPSVAQAQGSFRSSDWKNDGDKSLPSPIRSRANSWNAALADLSAETKALTEKLEEHADEMEVLQTKRPSGVARPNTWNPNHNPFVDSTPSEKKERAKSSMPELPPLRRTNIMIDPLPISKEKEAVLSRTRPSWLPPKDPAEERRHLRQYQEMMAASAKAEERRESLRRSKTERRDNAADKLMHIWEDDIIPRWNETFYERRTRELCWKGVAPRSRKVVWARAIGNELGLTEASFRAALARSVEVEQRAKSDRANTEDLRMAAWFEQIRKDVAEKTWKDLRIFEVAGPLHQGLVDVLRAYAMYRNDIGYIRGCNTIAGLLLLNLPNPETTFIALANVLNRPLPLSFYTYDAGARASAFNIVLQTLKKKSSALYEHLTQTLRDVEPEWYLNNVFMGLFTSQLAIDEAARLWDVYVFEGDRLLIQAAVAVLLSREMDLLGSKTAEEVKAVMAKTSAGTTSARAVSEVGAEDRFMQKVREAGKA</sequence>
<dbReference type="GO" id="GO:0005096">
    <property type="term" value="F:GTPase activator activity"/>
    <property type="evidence" value="ECO:0007669"/>
    <property type="project" value="TreeGrafter"/>
</dbReference>
<evidence type="ECO:0000259" key="2">
    <source>
        <dbReference type="PROSITE" id="PS50086"/>
    </source>
</evidence>
<dbReference type="Proteomes" id="UP000053831">
    <property type="component" value="Unassembled WGS sequence"/>
</dbReference>
<feature type="compositionally biased region" description="Acidic residues" evidence="1">
    <location>
        <begin position="172"/>
        <end position="185"/>
    </location>
</feature>
<dbReference type="InterPro" id="IPR050302">
    <property type="entry name" value="Rab_GAP_TBC_domain"/>
</dbReference>
<comment type="caution">
    <text evidence="3">The sequence shown here is derived from an EMBL/GenBank/DDBJ whole genome shotgun (WGS) entry which is preliminary data.</text>
</comment>
<dbReference type="Pfam" id="PF22874">
    <property type="entry name" value="SBE2_M"/>
    <property type="match status" value="1"/>
</dbReference>
<evidence type="ECO:0000313" key="4">
    <source>
        <dbReference type="Proteomes" id="UP000053831"/>
    </source>
</evidence>
<dbReference type="Gene3D" id="1.10.8.270">
    <property type="entry name" value="putative rabgap domain of human tbc1 domain family member 14 like domains"/>
    <property type="match status" value="1"/>
</dbReference>
<dbReference type="FunFam" id="1.10.8.270:FF:000034">
    <property type="entry name" value="TBC (Tre-2/Bub2/Cdc16) domain family"/>
    <property type="match status" value="1"/>
</dbReference>
<dbReference type="PANTHER" id="PTHR47219">
    <property type="entry name" value="RAB GTPASE-ACTIVATING PROTEIN 1-LIKE"/>
    <property type="match status" value="1"/>
</dbReference>
<dbReference type="Gene3D" id="1.10.472.80">
    <property type="entry name" value="Ypt/Rab-GAP domain of gyp1p, domain 3"/>
    <property type="match status" value="1"/>
</dbReference>
<dbReference type="SMART" id="SM00164">
    <property type="entry name" value="TBC"/>
    <property type="match status" value="1"/>
</dbReference>
<feature type="compositionally biased region" description="Low complexity" evidence="1">
    <location>
        <begin position="25"/>
        <end position="41"/>
    </location>
</feature>
<protein>
    <submittedName>
        <fullName evidence="3">TBC domain-containing protein</fullName>
    </submittedName>
</protein>
<dbReference type="Gene3D" id="1.10.10.750">
    <property type="entry name" value="Ypt/Rab-GAP domain of gyp1p, domain 1"/>
    <property type="match status" value="1"/>
</dbReference>
<feature type="region of interest" description="Disordered" evidence="1">
    <location>
        <begin position="283"/>
        <end position="332"/>
    </location>
</feature>
<dbReference type="PROSITE" id="PS50086">
    <property type="entry name" value="TBC_RABGAP"/>
    <property type="match status" value="1"/>
</dbReference>
<dbReference type="GO" id="GO:0031267">
    <property type="term" value="F:small GTPase binding"/>
    <property type="evidence" value="ECO:0007669"/>
    <property type="project" value="TreeGrafter"/>
</dbReference>